<comment type="caution">
    <text evidence="1">The sequence shown here is derived from an EMBL/GenBank/DDBJ whole genome shotgun (WGS) entry which is preliminary data.</text>
</comment>
<accession>A0A0F9TRP1</accession>
<reference evidence="1" key="1">
    <citation type="journal article" date="2015" name="Nature">
        <title>Complex archaea that bridge the gap between prokaryotes and eukaryotes.</title>
        <authorList>
            <person name="Spang A."/>
            <person name="Saw J.H."/>
            <person name="Jorgensen S.L."/>
            <person name="Zaremba-Niedzwiedzka K."/>
            <person name="Martijn J."/>
            <person name="Lind A.E."/>
            <person name="van Eijk R."/>
            <person name="Schleper C."/>
            <person name="Guy L."/>
            <person name="Ettema T.J."/>
        </authorList>
    </citation>
    <scope>NUCLEOTIDE SEQUENCE</scope>
</reference>
<dbReference type="EMBL" id="LAZR01000276">
    <property type="protein sequence ID" value="KKN77622.1"/>
    <property type="molecule type" value="Genomic_DNA"/>
</dbReference>
<evidence type="ECO:0000313" key="1">
    <source>
        <dbReference type="EMBL" id="KKN77622.1"/>
    </source>
</evidence>
<gene>
    <name evidence="1" type="ORF">LCGC14_0358970</name>
</gene>
<proteinExistence type="predicted"/>
<organism evidence="1">
    <name type="scientific">marine sediment metagenome</name>
    <dbReference type="NCBI Taxonomy" id="412755"/>
    <lineage>
        <taxon>unclassified sequences</taxon>
        <taxon>metagenomes</taxon>
        <taxon>ecological metagenomes</taxon>
    </lineage>
</organism>
<dbReference type="Pfam" id="PF14354">
    <property type="entry name" value="Lar_restr_allev"/>
    <property type="match status" value="1"/>
</dbReference>
<sequence length="126" mass="13666">MTNLDLIKAAAEAKNGLLPCPFCRGEGKLNPYETAVHCLDCGAHPGYMGTKAEAITAWNKRAVDVPALCEALEVALKAIDNVPISEYGKAQDDGCDGVGAWDCFLETLNEWEIETEARIDKILEPK</sequence>
<name>A0A0F9TRP1_9ZZZZ</name>
<protein>
    <submittedName>
        <fullName evidence="1">Uncharacterized protein</fullName>
    </submittedName>
</protein>
<dbReference type="AlphaFoldDB" id="A0A0F9TRP1"/>